<proteinExistence type="inferred from homology"/>
<evidence type="ECO:0000256" key="2">
    <source>
        <dbReference type="ARBA" id="ARBA00022801"/>
    </source>
</evidence>
<comment type="similarity">
    <text evidence="5">Belongs to the DEAD box helicase family.</text>
</comment>
<feature type="region of interest" description="Disordered" evidence="6">
    <location>
        <begin position="20"/>
        <end position="55"/>
    </location>
</feature>
<evidence type="ECO:0000259" key="8">
    <source>
        <dbReference type="PROSITE" id="PS51194"/>
    </source>
</evidence>
<dbReference type="SMART" id="SM00487">
    <property type="entry name" value="DEXDc"/>
    <property type="match status" value="1"/>
</dbReference>
<evidence type="ECO:0000256" key="1">
    <source>
        <dbReference type="ARBA" id="ARBA00022741"/>
    </source>
</evidence>
<name>A0A7C8JT30_ORBOL</name>
<dbReference type="Pfam" id="PF00271">
    <property type="entry name" value="Helicase_C"/>
    <property type="match status" value="1"/>
</dbReference>
<dbReference type="PANTHER" id="PTHR24031">
    <property type="entry name" value="RNA HELICASE"/>
    <property type="match status" value="1"/>
</dbReference>
<evidence type="ECO:0000259" key="7">
    <source>
        <dbReference type="PROSITE" id="PS51192"/>
    </source>
</evidence>
<evidence type="ECO:0000313" key="9">
    <source>
        <dbReference type="EMBL" id="KAF3144692.1"/>
    </source>
</evidence>
<dbReference type="GO" id="GO:0005524">
    <property type="term" value="F:ATP binding"/>
    <property type="evidence" value="ECO:0007669"/>
    <property type="project" value="UniProtKB-UniRule"/>
</dbReference>
<evidence type="ECO:0000256" key="4">
    <source>
        <dbReference type="ARBA" id="ARBA00022884"/>
    </source>
</evidence>
<evidence type="ECO:0000256" key="3">
    <source>
        <dbReference type="ARBA" id="ARBA00022840"/>
    </source>
</evidence>
<keyword evidence="3 5" id="KW-0067">ATP-binding</keyword>
<dbReference type="GO" id="GO:0003724">
    <property type="term" value="F:RNA helicase activity"/>
    <property type="evidence" value="ECO:0007669"/>
    <property type="project" value="UniProtKB-EC"/>
</dbReference>
<feature type="compositionally biased region" description="Basic and acidic residues" evidence="6">
    <location>
        <begin position="405"/>
        <end position="419"/>
    </location>
</feature>
<feature type="compositionally biased region" description="Basic residues" evidence="6">
    <location>
        <begin position="166"/>
        <end position="176"/>
    </location>
</feature>
<feature type="compositionally biased region" description="Basic and acidic residues" evidence="6">
    <location>
        <begin position="286"/>
        <end position="307"/>
    </location>
</feature>
<dbReference type="AlphaFoldDB" id="A0A7C8JT30"/>
<evidence type="ECO:0000256" key="6">
    <source>
        <dbReference type="SAM" id="MobiDB-lite"/>
    </source>
</evidence>
<dbReference type="GO" id="GO:0016787">
    <property type="term" value="F:hydrolase activity"/>
    <property type="evidence" value="ECO:0007669"/>
    <property type="project" value="UniProtKB-KW"/>
</dbReference>
<sequence length="815" mass="91022">MCVDWITTKQTPSLDLVAHARKQADKHAHEREQKSWHRRDRDNKKMSSLIQRSRPSNLLVPQTAANSVCISCLARLRQQLHSHSQSQSQLQLPGNHATAAPFHSSAVNPLPRGKWNPSPSSSSRPNSHSRNAVGGGRGSGGSGSGGYSGGGNTSGGRSKPQFQGHRALKSIVHKPSRMTLSEKVARTPRSTSASFAQEDRRSKSLDRRQEPTVDTGGGMNRRVFKLRSDDKSQYSRETERRKRDLRETTLRPSPSRFQQRPAVELKSERRSSASKNDTDNSTTGAEKAERRLAAAKLDGEGGTEKKYTRPPIRRFGQMKHIASLDHVSSRTREITHAAEEQFNTFETFDLLPQTLEALYKDALDGLEGVTPTPVQSLVIPTLLDKSPAPPLKPLPSENSRHKKSKDPLDPEQFDRDESPRQSFKTYLIAAETGSGKTLSYVLPLMDTLKRRELYQKSITEAEESQQSEILEQKGKWMFDIPAPPVTQDTTVGKPFAVILVPTSELVFQVGSLLKKLSFIVKLRTEMISKDFSGAVIRSRLFKSSTPDIIVGTPFMIDRITEANPSMLHRTSHIIVDEADSLFDRSFSTLTGPIISRALNLEKLVLCSATIPKSLDTYITKKYPDCKRLVTANLHAVPRRIQLQVVDVMNNIYKGSKLRACAHLCQTIVGDSTEPGFAKRVVVFVNERETTEEVTKFLQETGFNAVSINRDSDSRKILESFTGEREASTADWDGVRKGGMKILVTTDLASRGVDTKNVKNIILYDVPYTSIDFIHRLGRTGRMGRRGRAWILVDKDSNQEYVKEVRKTMFLGQALI</sequence>
<dbReference type="InterPro" id="IPR014001">
    <property type="entry name" value="Helicase_ATP-bd"/>
</dbReference>
<dbReference type="EC" id="3.6.4.13" evidence="5"/>
<dbReference type="InterPro" id="IPR001650">
    <property type="entry name" value="Helicase_C-like"/>
</dbReference>
<evidence type="ECO:0000256" key="5">
    <source>
        <dbReference type="RuleBase" id="RU365068"/>
    </source>
</evidence>
<dbReference type="PROSITE" id="PS51192">
    <property type="entry name" value="HELICASE_ATP_BIND_1"/>
    <property type="match status" value="1"/>
</dbReference>
<dbReference type="InterPro" id="IPR011545">
    <property type="entry name" value="DEAD/DEAH_box_helicase_dom"/>
</dbReference>
<feature type="compositionally biased region" description="Low complexity" evidence="6">
    <location>
        <begin position="116"/>
        <end position="131"/>
    </location>
</feature>
<dbReference type="PROSITE" id="PS51194">
    <property type="entry name" value="HELICASE_CTER"/>
    <property type="match status" value="1"/>
</dbReference>
<accession>A0A7C8JT30</accession>
<organism evidence="9 10">
    <name type="scientific">Orbilia oligospora</name>
    <name type="common">Nematode-trapping fungus</name>
    <name type="synonym">Arthrobotrys oligospora</name>
    <dbReference type="NCBI Taxonomy" id="2813651"/>
    <lineage>
        <taxon>Eukaryota</taxon>
        <taxon>Fungi</taxon>
        <taxon>Dikarya</taxon>
        <taxon>Ascomycota</taxon>
        <taxon>Pezizomycotina</taxon>
        <taxon>Orbiliomycetes</taxon>
        <taxon>Orbiliales</taxon>
        <taxon>Orbiliaceae</taxon>
        <taxon>Orbilia</taxon>
    </lineage>
</organism>
<dbReference type="GO" id="GO:0003723">
    <property type="term" value="F:RNA binding"/>
    <property type="evidence" value="ECO:0007669"/>
    <property type="project" value="UniProtKB-UniRule"/>
</dbReference>
<feature type="domain" description="Helicase ATP-binding" evidence="7">
    <location>
        <begin position="417"/>
        <end position="628"/>
    </location>
</feature>
<dbReference type="EMBL" id="WIQZ01000006">
    <property type="protein sequence ID" value="KAF3144692.1"/>
    <property type="molecule type" value="Genomic_DNA"/>
</dbReference>
<feature type="region of interest" description="Disordered" evidence="6">
    <location>
        <begin position="380"/>
        <end position="419"/>
    </location>
</feature>
<feature type="compositionally biased region" description="Gly residues" evidence="6">
    <location>
        <begin position="133"/>
        <end position="154"/>
    </location>
</feature>
<dbReference type="Gene3D" id="3.40.50.300">
    <property type="entry name" value="P-loop containing nucleotide triphosphate hydrolases"/>
    <property type="match status" value="2"/>
</dbReference>
<feature type="compositionally biased region" description="Polar residues" evidence="6">
    <location>
        <begin position="46"/>
        <end position="55"/>
    </location>
</feature>
<dbReference type="InterPro" id="IPR027417">
    <property type="entry name" value="P-loop_NTPase"/>
</dbReference>
<dbReference type="Pfam" id="PF00270">
    <property type="entry name" value="DEAD"/>
    <property type="match status" value="1"/>
</dbReference>
<keyword evidence="5 9" id="KW-0347">Helicase</keyword>
<keyword evidence="1 5" id="KW-0547">Nucleotide-binding</keyword>
<keyword evidence="2 5" id="KW-0378">Hydrolase</keyword>
<feature type="domain" description="Helicase C-terminal" evidence="8">
    <location>
        <begin position="662"/>
        <end position="815"/>
    </location>
</feature>
<comment type="domain">
    <text evidence="5">The Q motif is unique to and characteristic of the DEAD box family of RNA helicases and controls ATP binding and hydrolysis.</text>
</comment>
<comment type="function">
    <text evidence="5">RNA helicase.</text>
</comment>
<feature type="region of interest" description="Disordered" evidence="6">
    <location>
        <begin position="84"/>
        <end position="313"/>
    </location>
</feature>
<gene>
    <name evidence="9" type="primary">MRH4</name>
    <name evidence="9" type="ORF">TWF703_008678</name>
</gene>
<comment type="catalytic activity">
    <reaction evidence="5">
        <text>ATP + H2O = ADP + phosphate + H(+)</text>
        <dbReference type="Rhea" id="RHEA:13065"/>
        <dbReference type="ChEBI" id="CHEBI:15377"/>
        <dbReference type="ChEBI" id="CHEBI:15378"/>
        <dbReference type="ChEBI" id="CHEBI:30616"/>
        <dbReference type="ChEBI" id="CHEBI:43474"/>
        <dbReference type="ChEBI" id="CHEBI:456216"/>
        <dbReference type="EC" id="3.6.4.13"/>
    </reaction>
</comment>
<reference evidence="9 10" key="1">
    <citation type="submission" date="2019-06" db="EMBL/GenBank/DDBJ databases">
        <authorList>
            <person name="Palmer J.M."/>
        </authorList>
    </citation>
    <scope>NUCLEOTIDE SEQUENCE [LARGE SCALE GENOMIC DNA]</scope>
    <source>
        <strain evidence="9 10">TWF703</strain>
    </source>
</reference>
<protein>
    <recommendedName>
        <fullName evidence="5">ATP-dependent RNA helicase</fullName>
        <ecNumber evidence="5">3.6.4.13</ecNumber>
    </recommendedName>
</protein>
<feature type="compositionally biased region" description="Basic and acidic residues" evidence="6">
    <location>
        <begin position="197"/>
        <end position="211"/>
    </location>
</feature>
<feature type="compositionally biased region" description="Basic and acidic residues" evidence="6">
    <location>
        <begin position="22"/>
        <end position="45"/>
    </location>
</feature>
<dbReference type="SMART" id="SM00490">
    <property type="entry name" value="HELICc"/>
    <property type="match status" value="1"/>
</dbReference>
<dbReference type="Proteomes" id="UP000480548">
    <property type="component" value="Unassembled WGS sequence"/>
</dbReference>
<dbReference type="SUPFAM" id="SSF52540">
    <property type="entry name" value="P-loop containing nucleoside triphosphate hydrolases"/>
    <property type="match status" value="1"/>
</dbReference>
<keyword evidence="4 5" id="KW-0694">RNA-binding</keyword>
<feature type="compositionally biased region" description="Basic and acidic residues" evidence="6">
    <location>
        <begin position="226"/>
        <end position="249"/>
    </location>
</feature>
<feature type="compositionally biased region" description="Polar residues" evidence="6">
    <location>
        <begin position="273"/>
        <end position="284"/>
    </location>
</feature>
<evidence type="ECO:0000313" key="10">
    <source>
        <dbReference type="Proteomes" id="UP000480548"/>
    </source>
</evidence>
<comment type="caution">
    <text evidence="9">The sequence shown here is derived from an EMBL/GenBank/DDBJ whole genome shotgun (WGS) entry which is preliminary data.</text>
</comment>